<keyword evidence="2" id="KW-1185">Reference proteome</keyword>
<comment type="caution">
    <text evidence="1">The sequence shown here is derived from an EMBL/GenBank/DDBJ whole genome shotgun (WGS) entry which is preliminary data.</text>
</comment>
<dbReference type="AlphaFoldDB" id="A0A1Y2KWQ2"/>
<gene>
    <name evidence="1" type="ORF">TMES_17670</name>
</gene>
<sequence>MRFHANGPAIPDYLLQKRDEGRCVFLCGAGVSIPAGMPTFVGLAQYVIDKLDPDENGDIMRDFLPWKIGGNGAKTPLDQLFNSLYQEYGRDEVNAIVSECLGAPRNDDPSDKHRLICRISSDRDHRPQVVTTNFDRLFEFGQDELLQVRVAPTLPVLEHGDSITGITYLHGHIGQPDSYVLGSADFGRAYLAEAWATNFIRELIKHHTVVLVGYSADDPPVKYLLQGLSQNGGIDQRNLYAFDRGRHEDIETKWRDRGVTPIAYSGEGNDHSALWDTFEAWAERADDPRAWRGNVINLARKGPRLVEAYQRGQVAHVVRTTAGARAFANATPKITAEWLCVLDVNCRIADISKGYGEDAEIFDPLQTYGLDDDPARPPANSYWQARIHDHLLGWRPGDDNPENIHDLGAFPAADNMPLPSRLGTLVWWISEHLDSPIAAWWAFRQRRLHPSFLKFVRDALTRQKDLPSDARKMWNVLVEMHTAVSADRHGSYWFELRRMIDVEGWSNHVIREFENFLLPSYATSFLGGIKKSKAPLGSWANTDVKDIANLSVKFPDLHQQDLEIPDCDLDVVISAAENCFRRAIMMLQDLNVSYYPVPTCYPGRETEGRLTDTRTSGFFDWFLSLFSRMVEHHPEVMRNRVLLWPESDPYFFRKLKFFADAHRLLFSGEEVVNFLLKVDPEIFWDYQVSREVLFLLQDRWGDFSRNEKESLIEKMLLYSEVGEDFKREESIRQVACYIKFLSLNGCELSPTHTQRLAELIATVPNWRDEFAKEIVRKRGGNFGYVKVDDAPAVFDGLSVNEVSERLDNMPGRGWGDFFEKKPFIGLVKNNPKRSLLVLLHKARRDEYPAEFWFQLIDKFPENVTRRFLLVFARELGRLPFEKIEGVEYYIGRWINGNLNKIYTLSPLVAWSVFDHFASNIIIDRSDLGEDGAAKVIAMDEATQRSRCLFECAINEPAGHAMDGILKALETLGVKENAGIPGAFRQRIERFLENPGNEKNYAVCILTRYIGWLYSVDPVWVMTRLVPLFSSNNDVSEFAWNGFLYSETKFPPEVAVTVKPYLLQIFPKVYEWKWPDGDIELAVDLLSSMAIFDANEPHGLTYREMRNCLRRMNDRSRSHVVHFLTRFGCEESNGWVDHVVPFITNAWPLERKYRTSSLVAEWVLLLSRSGDHFPTVLQAVRKFLVPVSSGNGLFSLDMTLDDDEPLVSRFPQEVLSVLDAIIPETMSVVPFELSQMLSEIEKAAPELFRTRHFLRLIDLVERQ</sequence>
<proteinExistence type="predicted"/>
<dbReference type="Proteomes" id="UP000193391">
    <property type="component" value="Unassembled WGS sequence"/>
</dbReference>
<dbReference type="EMBL" id="JFKA01000010">
    <property type="protein sequence ID" value="OSQ36596.1"/>
    <property type="molecule type" value="Genomic_DNA"/>
</dbReference>
<evidence type="ECO:0000313" key="2">
    <source>
        <dbReference type="Proteomes" id="UP000193391"/>
    </source>
</evidence>
<dbReference type="SUPFAM" id="SSF52467">
    <property type="entry name" value="DHS-like NAD/FAD-binding domain"/>
    <property type="match status" value="1"/>
</dbReference>
<dbReference type="Pfam" id="PF13289">
    <property type="entry name" value="SIR2_2"/>
    <property type="match status" value="1"/>
</dbReference>
<name>A0A1Y2KWQ2_9PROT</name>
<accession>A0A1Y2KWQ2</accession>
<evidence type="ECO:0000313" key="1">
    <source>
        <dbReference type="EMBL" id="OSQ36596.1"/>
    </source>
</evidence>
<reference evidence="1 2" key="1">
    <citation type="submission" date="2014-03" db="EMBL/GenBank/DDBJ databases">
        <title>The draft genome sequence of Thalassospira mesophila JCM 18969.</title>
        <authorList>
            <person name="Lai Q."/>
            <person name="Shao Z."/>
        </authorList>
    </citation>
    <scope>NUCLEOTIDE SEQUENCE [LARGE SCALE GENOMIC DNA]</scope>
    <source>
        <strain evidence="1 2">JCM 18969</strain>
    </source>
</reference>
<dbReference type="Gene3D" id="3.40.50.1220">
    <property type="entry name" value="TPP-binding domain"/>
    <property type="match status" value="1"/>
</dbReference>
<dbReference type="OrthoDB" id="2077946at2"/>
<dbReference type="STRING" id="1293891.TMES_17670"/>
<dbReference type="InterPro" id="IPR029035">
    <property type="entry name" value="DHS-like_NAD/FAD-binding_dom"/>
</dbReference>
<protein>
    <submittedName>
        <fullName evidence="1">Uncharacterized protein</fullName>
    </submittedName>
</protein>
<organism evidence="1 2">
    <name type="scientific">Thalassospira mesophila</name>
    <dbReference type="NCBI Taxonomy" id="1293891"/>
    <lineage>
        <taxon>Bacteria</taxon>
        <taxon>Pseudomonadati</taxon>
        <taxon>Pseudomonadota</taxon>
        <taxon>Alphaproteobacteria</taxon>
        <taxon>Rhodospirillales</taxon>
        <taxon>Thalassospiraceae</taxon>
        <taxon>Thalassospira</taxon>
    </lineage>
</organism>
<dbReference type="RefSeq" id="WP_143589713.1">
    <property type="nucleotide sequence ID" value="NZ_JFKA01000010.1"/>
</dbReference>